<dbReference type="GO" id="GO:0030991">
    <property type="term" value="C:intraciliary transport particle A"/>
    <property type="evidence" value="ECO:0007669"/>
    <property type="project" value="TreeGrafter"/>
</dbReference>
<evidence type="ECO:0000259" key="6">
    <source>
        <dbReference type="Pfam" id="PF25062"/>
    </source>
</evidence>
<dbReference type="SUPFAM" id="SSF81901">
    <property type="entry name" value="HCP-like"/>
    <property type="match status" value="1"/>
</dbReference>
<evidence type="ECO:0000256" key="1">
    <source>
        <dbReference type="ARBA" id="ARBA00010935"/>
    </source>
</evidence>
<dbReference type="Pfam" id="PF25064">
    <property type="entry name" value="ARM_TT21_5th"/>
    <property type="match status" value="1"/>
</dbReference>
<dbReference type="GeneID" id="108737917"/>
<dbReference type="Proteomes" id="UP000192223">
    <property type="component" value="Unplaced"/>
</dbReference>
<feature type="domain" description="Tetratricopeptide repeat protein 21A/21B fifth ARM repeats" evidence="8">
    <location>
        <begin position="947"/>
        <end position="1063"/>
    </location>
</feature>
<dbReference type="InterPro" id="IPR040364">
    <property type="entry name" value="TTC21A/TTC21B"/>
</dbReference>
<evidence type="ECO:0000256" key="3">
    <source>
        <dbReference type="ARBA" id="ARBA00022803"/>
    </source>
</evidence>
<dbReference type="STRING" id="224129.A0A1W4WRS1"/>
<dbReference type="Pfam" id="PF07719">
    <property type="entry name" value="TPR_2"/>
    <property type="match status" value="1"/>
</dbReference>
<evidence type="ECO:0000259" key="7">
    <source>
        <dbReference type="Pfam" id="PF25063"/>
    </source>
</evidence>
<gene>
    <name evidence="11" type="primary">LOC108737917</name>
</gene>
<reference evidence="11" key="1">
    <citation type="submission" date="2025-08" db="UniProtKB">
        <authorList>
            <consortium name="RefSeq"/>
        </authorList>
    </citation>
    <scope>IDENTIFICATION</scope>
    <source>
        <tissue evidence="11">Entire body</tissue>
    </source>
</reference>
<dbReference type="InterPro" id="IPR056835">
    <property type="entry name" value="ARM_TT21_5th"/>
</dbReference>
<sequence length="1309" mass="150128">MDEILLKGKVYYYSREKLYHSMLQACEEGVNKFKGNLSFNFYRAVALLLCNRFHESVPKLQTLQLEDDFRLASLLALVYIYEVGELKDASIFPHLYSQIEDCKLTANSEDLMESAYVSFLFENYQTAYEYVTKSIKLNPTYYNLVLKGWIELRLSEIDFKISYKPRDSFEMALEKEGGMDAIIGLSKCFCNTGKYEEALSLLNKGSSQYFDADFHLVQKLEVFFVSQNWEQFAEVYRRLQDTEKPHLESMNLHIVKLICVDSNYNEAASCIDEMMNYVEKLEPKNSAFLNDCAKLYSRICDRSIIILTRSFRLIEMAVQISPNKHEYLAELGYQCYLQGKLQDAIRYYKLAVKINESSVSALTEMTLCELNLNGKTNQLVSQIEFLLEIQETESTLLQYLASKIASSSAESKNLLRKALEGQVKKVENYSFSTRYLRVLDPDFLLVLVNEMLNTLQNTSEDEHKIAADPDILFLIEIIKGAVKACPGFFSATFLLAKLNYMAGKLTETQNILNRIINDLKNTSSNTYLLLAQTQIKQGCHESAMHNLEMGLSNDFTIRDSALYHFLMGNVSTKHEKYDEAIKHLKTALKLFNSKNKSLSDSMPTLLKRVTVYKELVQVYLKTNQFNKAADLLQEAVEEFKETPDESSVFLMSADFALMNGETRTAINMLEKIAPDDPCYVQAKIKLASIMLDKRRDKNAYLNCYKEVVHNSRSAEGYVLLGDAYLNILEPEEAIKAYEKALKVSPNDPNLTSRMGKALVLTHRYKKACEFYKSAIKSTDNKALKIELAELFIQINDMDTAEEFLTSEMSREESKNDDNIDALKYKTKLSNLLAEIQIQKNNIDGALETLKGAVANQAKIRRKLAFEQTDVPEEEINLAIELDLKIANLYLSQCEYNQAIMYQKDALTLKQNNKDVLTILAKTYVQINEMERCNEICNALLKLEPDNETALILLADIAFHKVDFETAMANFSNLVSKNPTNWKALERLIETLRRLGITEQASQYLEKSEQALEFPSKNTGFCYCSGLYHWYLGNPNVALKSFNNARQDTEWSKNALVNMIEICLSTGDEILADNLNMDDLEYKDSRTMALKTAERLLKELKQQTIREPEYKLKFRLLSNFHLLAYKERTQIEAALENFVTMASEDALKEHVGVVLGLASAYTLLKQSQRAKTQLKRLFKHNWTYEEAEYLERCWILHADYHMQSSKYDLASDLLKKVLKYNKSCVKAYENLGLISEKEQSYKEAANYYGNAWKLGGKSNPAVGYKLAFCFMKCKKYADAIETSQTVLSLDPNYPKIKKDVLDKSLNNLRT</sequence>
<organism evidence="10 11">
    <name type="scientific">Agrilus planipennis</name>
    <name type="common">Emerald ash borer</name>
    <name type="synonym">Agrilus marcopoli</name>
    <dbReference type="NCBI Taxonomy" id="224129"/>
    <lineage>
        <taxon>Eukaryota</taxon>
        <taxon>Metazoa</taxon>
        <taxon>Ecdysozoa</taxon>
        <taxon>Arthropoda</taxon>
        <taxon>Hexapoda</taxon>
        <taxon>Insecta</taxon>
        <taxon>Pterygota</taxon>
        <taxon>Neoptera</taxon>
        <taxon>Endopterygota</taxon>
        <taxon>Coleoptera</taxon>
        <taxon>Polyphaga</taxon>
        <taxon>Elateriformia</taxon>
        <taxon>Buprestoidea</taxon>
        <taxon>Buprestidae</taxon>
        <taxon>Agrilinae</taxon>
        <taxon>Agrilus</taxon>
    </lineage>
</organism>
<dbReference type="Pfam" id="PF25068">
    <property type="entry name" value="ARM_TT21_4th"/>
    <property type="match status" value="1"/>
</dbReference>
<dbReference type="InParanoid" id="A0A1W4WRS1"/>
<dbReference type="GO" id="GO:0061512">
    <property type="term" value="P:protein localization to cilium"/>
    <property type="evidence" value="ECO:0007669"/>
    <property type="project" value="TreeGrafter"/>
</dbReference>
<dbReference type="OrthoDB" id="10259630at2759"/>
<proteinExistence type="inferred from homology"/>
<keyword evidence="2" id="KW-0677">Repeat</keyword>
<dbReference type="Gene3D" id="1.25.40.10">
    <property type="entry name" value="Tetratricopeptide repeat domain"/>
    <property type="match status" value="6"/>
</dbReference>
<dbReference type="SUPFAM" id="SSF48452">
    <property type="entry name" value="TPR-like"/>
    <property type="match status" value="3"/>
</dbReference>
<comment type="similarity">
    <text evidence="1">Belongs to the TTC21 family.</text>
</comment>
<dbReference type="InterPro" id="IPR056834">
    <property type="entry name" value="ARM_TT21_C"/>
</dbReference>
<dbReference type="SMART" id="SM00028">
    <property type="entry name" value="TPR"/>
    <property type="match status" value="15"/>
</dbReference>
<dbReference type="InterPro" id="IPR013105">
    <property type="entry name" value="TPR_2"/>
</dbReference>
<evidence type="ECO:0000313" key="11">
    <source>
        <dbReference type="RefSeq" id="XP_018326606.1"/>
    </source>
</evidence>
<feature type="domain" description="Tetratricopeptide repeat protein 21A/21B C-terminal ARM" evidence="7">
    <location>
        <begin position="1091"/>
        <end position="1303"/>
    </location>
</feature>
<evidence type="ECO:0000256" key="2">
    <source>
        <dbReference type="ARBA" id="ARBA00022737"/>
    </source>
</evidence>
<protein>
    <submittedName>
        <fullName evidence="11">Tetratricopeptide repeat protein 21B</fullName>
    </submittedName>
</protein>
<dbReference type="FunFam" id="1.25.40.10:FF:000219">
    <property type="entry name" value="Tetratricopeptide repeat domain 21B"/>
    <property type="match status" value="1"/>
</dbReference>
<dbReference type="InterPro" id="IPR011990">
    <property type="entry name" value="TPR-like_helical_dom_sf"/>
</dbReference>
<accession>A0A1W4WRS1</accession>
<keyword evidence="3 4" id="KW-0802">TPR repeat</keyword>
<dbReference type="Pfam" id="PF25062">
    <property type="entry name" value="ARM_TT21_N"/>
    <property type="match status" value="1"/>
</dbReference>
<evidence type="ECO:0000256" key="4">
    <source>
        <dbReference type="PROSITE-ProRule" id="PRU00339"/>
    </source>
</evidence>
<dbReference type="GO" id="GO:0035721">
    <property type="term" value="P:intraciliary retrograde transport"/>
    <property type="evidence" value="ECO:0007669"/>
    <property type="project" value="TreeGrafter"/>
</dbReference>
<dbReference type="Pfam" id="PF25060">
    <property type="entry name" value="ARM_TT21_2nd"/>
    <property type="match status" value="1"/>
</dbReference>
<dbReference type="InterPro" id="IPR056836">
    <property type="entry name" value="ARM_TT21_4th"/>
</dbReference>
<dbReference type="PROSITE" id="PS50293">
    <property type="entry name" value="TPR_REGION"/>
    <property type="match status" value="1"/>
</dbReference>
<evidence type="ECO:0000259" key="9">
    <source>
        <dbReference type="Pfam" id="PF25068"/>
    </source>
</evidence>
<feature type="repeat" description="TPR" evidence="4">
    <location>
        <begin position="561"/>
        <end position="594"/>
    </location>
</feature>
<feature type="domain" description="Tetratricopeptide repeat protein 21A/21B fourth ARM" evidence="9">
    <location>
        <begin position="750"/>
        <end position="906"/>
    </location>
</feature>
<dbReference type="InterPro" id="IPR056833">
    <property type="entry name" value="ARM_TT21_N"/>
</dbReference>
<name>A0A1W4WRS1_AGRPL</name>
<dbReference type="GO" id="GO:0005929">
    <property type="term" value="C:cilium"/>
    <property type="evidence" value="ECO:0007669"/>
    <property type="project" value="GOC"/>
</dbReference>
<keyword evidence="10" id="KW-1185">Reference proteome</keyword>
<dbReference type="PANTHER" id="PTHR14699">
    <property type="entry name" value="STI2 PROTEIN-RELATED"/>
    <property type="match status" value="1"/>
</dbReference>
<feature type="repeat" description="TPR" evidence="4">
    <location>
        <begin position="1259"/>
        <end position="1292"/>
    </location>
</feature>
<dbReference type="Pfam" id="PF25063">
    <property type="entry name" value="ARM_TT21_C"/>
    <property type="match status" value="1"/>
</dbReference>
<dbReference type="RefSeq" id="XP_018326606.1">
    <property type="nucleotide sequence ID" value="XM_018471104.2"/>
</dbReference>
<dbReference type="InterPro" id="IPR019734">
    <property type="entry name" value="TPR_rpt"/>
</dbReference>
<dbReference type="KEGG" id="apln:108737917"/>
<dbReference type="InterPro" id="IPR056832">
    <property type="entry name" value="ARM_TT21_2nd"/>
</dbReference>
<evidence type="ECO:0000313" key="10">
    <source>
        <dbReference type="Proteomes" id="UP000192223"/>
    </source>
</evidence>
<feature type="domain" description="Tetratricopeptide repeat protein 21A/21B N-terminal ARM repeat" evidence="6">
    <location>
        <begin position="10"/>
        <end position="232"/>
    </location>
</feature>
<dbReference type="PANTHER" id="PTHR14699:SF0">
    <property type="entry name" value="TETRATRICOPEPTIDE REPEAT PROTEIN 21 HOMOLOG"/>
    <property type="match status" value="1"/>
</dbReference>
<evidence type="ECO:0000259" key="8">
    <source>
        <dbReference type="Pfam" id="PF25064"/>
    </source>
</evidence>
<evidence type="ECO:0000259" key="5">
    <source>
        <dbReference type="Pfam" id="PF25060"/>
    </source>
</evidence>
<feature type="domain" description="Tetratricopeptide repeat protein 21A/21B second ARM" evidence="5">
    <location>
        <begin position="271"/>
        <end position="538"/>
    </location>
</feature>
<feature type="repeat" description="TPR" evidence="4">
    <location>
        <begin position="714"/>
        <end position="747"/>
    </location>
</feature>
<dbReference type="PROSITE" id="PS50005">
    <property type="entry name" value="TPR"/>
    <property type="match status" value="3"/>
</dbReference>
<dbReference type="Pfam" id="PF25058">
    <property type="entry name" value="ARM_TT21"/>
    <property type="match status" value="1"/>
</dbReference>